<protein>
    <submittedName>
        <fullName evidence="1">Fibronectin type-III domain-containing protein</fullName>
    </submittedName>
</protein>
<dbReference type="SUPFAM" id="SSF49265">
    <property type="entry name" value="Fibronectin type III"/>
    <property type="match status" value="1"/>
</dbReference>
<accession>A0A5K3G1S4</accession>
<dbReference type="WBParaSite" id="MCU_012927-RA">
    <property type="protein sequence ID" value="MCU_012927-RA"/>
    <property type="gene ID" value="MCU_012927"/>
</dbReference>
<evidence type="ECO:0000313" key="1">
    <source>
        <dbReference type="WBParaSite" id="MCU_012927-RA"/>
    </source>
</evidence>
<proteinExistence type="predicted"/>
<organism evidence="1">
    <name type="scientific">Mesocestoides corti</name>
    <name type="common">Flatworm</name>
    <dbReference type="NCBI Taxonomy" id="53468"/>
    <lineage>
        <taxon>Eukaryota</taxon>
        <taxon>Metazoa</taxon>
        <taxon>Spiralia</taxon>
        <taxon>Lophotrochozoa</taxon>
        <taxon>Platyhelminthes</taxon>
        <taxon>Cestoda</taxon>
        <taxon>Eucestoda</taxon>
        <taxon>Cyclophyllidea</taxon>
        <taxon>Mesocestoididae</taxon>
        <taxon>Mesocestoides</taxon>
    </lineage>
</organism>
<dbReference type="InterPro" id="IPR036116">
    <property type="entry name" value="FN3_sf"/>
</dbReference>
<dbReference type="AlphaFoldDB" id="A0A5K3G1S4"/>
<sequence>GVTATTISNSAIKATVIPLSDTPNFDKYRISVKDTNPTRFCEADAKTGPWECTVSGLSGGINYTLMACSWITAGQVCSDSVESFNWTKPNGKFALPPNSTSLLSNLPFLN</sequence>
<reference evidence="1" key="1">
    <citation type="submission" date="2019-11" db="UniProtKB">
        <authorList>
            <consortium name="WormBaseParasite"/>
        </authorList>
    </citation>
    <scope>IDENTIFICATION</scope>
</reference>
<name>A0A5K3G1S4_MESCO</name>